<name>A0A1D1VUS0_RAMVA</name>
<proteinExistence type="predicted"/>
<dbReference type="Proteomes" id="UP000186922">
    <property type="component" value="Unassembled WGS sequence"/>
</dbReference>
<comment type="caution">
    <text evidence="1">The sequence shown here is derived from an EMBL/GenBank/DDBJ whole genome shotgun (WGS) entry which is preliminary data.</text>
</comment>
<dbReference type="EMBL" id="BDGG01000009">
    <property type="protein sequence ID" value="GAV03528.1"/>
    <property type="molecule type" value="Genomic_DNA"/>
</dbReference>
<protein>
    <submittedName>
        <fullName evidence="1">Uncharacterized protein</fullName>
    </submittedName>
</protein>
<evidence type="ECO:0000313" key="2">
    <source>
        <dbReference type="Proteomes" id="UP000186922"/>
    </source>
</evidence>
<evidence type="ECO:0000313" key="1">
    <source>
        <dbReference type="EMBL" id="GAV03528.1"/>
    </source>
</evidence>
<gene>
    <name evidence="1" type="primary">RvY_13935-1</name>
    <name evidence="1" type="synonym">RvY_13935.1</name>
    <name evidence="1" type="ORF">RvY_13935</name>
</gene>
<reference evidence="1 2" key="1">
    <citation type="journal article" date="2016" name="Nat. Commun.">
        <title>Extremotolerant tardigrade genome and improved radiotolerance of human cultured cells by tardigrade-unique protein.</title>
        <authorList>
            <person name="Hashimoto T."/>
            <person name="Horikawa D.D."/>
            <person name="Saito Y."/>
            <person name="Kuwahara H."/>
            <person name="Kozuka-Hata H."/>
            <person name="Shin-I T."/>
            <person name="Minakuchi Y."/>
            <person name="Ohishi K."/>
            <person name="Motoyama A."/>
            <person name="Aizu T."/>
            <person name="Enomoto A."/>
            <person name="Kondo K."/>
            <person name="Tanaka S."/>
            <person name="Hara Y."/>
            <person name="Koshikawa S."/>
            <person name="Sagara H."/>
            <person name="Miura T."/>
            <person name="Yokobori S."/>
            <person name="Miyagawa K."/>
            <person name="Suzuki Y."/>
            <person name="Kubo T."/>
            <person name="Oyama M."/>
            <person name="Kohara Y."/>
            <person name="Fujiyama A."/>
            <person name="Arakawa K."/>
            <person name="Katayama T."/>
            <person name="Toyoda A."/>
            <person name="Kunieda T."/>
        </authorList>
    </citation>
    <scope>NUCLEOTIDE SEQUENCE [LARGE SCALE GENOMIC DNA]</scope>
    <source>
        <strain evidence="1 2">YOKOZUNA-1</strain>
    </source>
</reference>
<sequence length="98" mass="11065">MLKGRCHLTPSYDTHFRCGPLFERRVRAKSTLVPTVEFPTVAHAHAEILCPVVVNIFRDARAHCDLSASSITHLHYTYTESSLTRCSPQQLQLSAFHS</sequence>
<dbReference type="AlphaFoldDB" id="A0A1D1VUS0"/>
<keyword evidence="2" id="KW-1185">Reference proteome</keyword>
<accession>A0A1D1VUS0</accession>
<organism evidence="1 2">
    <name type="scientific">Ramazzottius varieornatus</name>
    <name type="common">Water bear</name>
    <name type="synonym">Tardigrade</name>
    <dbReference type="NCBI Taxonomy" id="947166"/>
    <lineage>
        <taxon>Eukaryota</taxon>
        <taxon>Metazoa</taxon>
        <taxon>Ecdysozoa</taxon>
        <taxon>Tardigrada</taxon>
        <taxon>Eutardigrada</taxon>
        <taxon>Parachela</taxon>
        <taxon>Hypsibioidea</taxon>
        <taxon>Ramazzottiidae</taxon>
        <taxon>Ramazzottius</taxon>
    </lineage>
</organism>